<protein>
    <submittedName>
        <fullName evidence="1">Uncharacterized protein</fullName>
    </submittedName>
</protein>
<dbReference type="EMBL" id="BMDW01000003">
    <property type="protein sequence ID" value="GGA38261.1"/>
    <property type="molecule type" value="Genomic_DNA"/>
</dbReference>
<comment type="caution">
    <text evidence="1">The sequence shown here is derived from an EMBL/GenBank/DDBJ whole genome shotgun (WGS) entry which is preliminary data.</text>
</comment>
<accession>A0ABQ1G7H4</accession>
<gene>
    <name evidence="1" type="ORF">GCM10011395_05670</name>
</gene>
<sequence length="42" mass="4426">MVTGGAAVSGKPETAGINQRAKAILERAAGTRRGERFGDLRR</sequence>
<organism evidence="1 2">
    <name type="scientific">Sphingomonas psychrolutea</name>
    <dbReference type="NCBI Taxonomy" id="1259676"/>
    <lineage>
        <taxon>Bacteria</taxon>
        <taxon>Pseudomonadati</taxon>
        <taxon>Pseudomonadota</taxon>
        <taxon>Alphaproteobacteria</taxon>
        <taxon>Sphingomonadales</taxon>
        <taxon>Sphingomonadaceae</taxon>
        <taxon>Sphingomonas</taxon>
    </lineage>
</organism>
<proteinExistence type="predicted"/>
<keyword evidence="2" id="KW-1185">Reference proteome</keyword>
<evidence type="ECO:0000313" key="1">
    <source>
        <dbReference type="EMBL" id="GGA38261.1"/>
    </source>
</evidence>
<evidence type="ECO:0000313" key="2">
    <source>
        <dbReference type="Proteomes" id="UP000618591"/>
    </source>
</evidence>
<name>A0ABQ1G7H4_9SPHN</name>
<dbReference type="Proteomes" id="UP000618591">
    <property type="component" value="Unassembled WGS sequence"/>
</dbReference>
<reference evidence="2" key="1">
    <citation type="journal article" date="2019" name="Int. J. Syst. Evol. Microbiol.">
        <title>The Global Catalogue of Microorganisms (GCM) 10K type strain sequencing project: providing services to taxonomists for standard genome sequencing and annotation.</title>
        <authorList>
            <consortium name="The Broad Institute Genomics Platform"/>
            <consortium name="The Broad Institute Genome Sequencing Center for Infectious Disease"/>
            <person name="Wu L."/>
            <person name="Ma J."/>
        </authorList>
    </citation>
    <scope>NUCLEOTIDE SEQUENCE [LARGE SCALE GENOMIC DNA]</scope>
    <source>
        <strain evidence="2">CGMCC 1.10106</strain>
    </source>
</reference>